<evidence type="ECO:0000313" key="3">
    <source>
        <dbReference type="EMBL" id="GGF53088.1"/>
    </source>
</evidence>
<dbReference type="Gene3D" id="3.30.450.20">
    <property type="entry name" value="PAS domain"/>
    <property type="match status" value="1"/>
</dbReference>
<proteinExistence type="predicted"/>
<dbReference type="PANTHER" id="PTHR44757:SF2">
    <property type="entry name" value="BIOFILM ARCHITECTURE MAINTENANCE PROTEIN MBAA"/>
    <property type="match status" value="1"/>
</dbReference>
<dbReference type="SUPFAM" id="SSF55785">
    <property type="entry name" value="PYP-like sensor domain (PAS domain)"/>
    <property type="match status" value="1"/>
</dbReference>
<dbReference type="InterPro" id="IPR000014">
    <property type="entry name" value="PAS"/>
</dbReference>
<protein>
    <submittedName>
        <fullName evidence="3">Diguanylate cyclase</fullName>
    </submittedName>
</protein>
<dbReference type="InterPro" id="IPR000700">
    <property type="entry name" value="PAS-assoc_C"/>
</dbReference>
<dbReference type="SUPFAM" id="SSF55073">
    <property type="entry name" value="Nucleotide cyclase"/>
    <property type="match status" value="1"/>
</dbReference>
<dbReference type="Pfam" id="PF00990">
    <property type="entry name" value="GGDEF"/>
    <property type="match status" value="1"/>
</dbReference>
<dbReference type="InterPro" id="IPR052155">
    <property type="entry name" value="Biofilm_reg_signaling"/>
</dbReference>
<dbReference type="RefSeq" id="WP_188660474.1">
    <property type="nucleotide sequence ID" value="NZ_BMHV01000002.1"/>
</dbReference>
<sequence length="548" mass="61334">MSDTSAIISADWVSNAPFPAVLLHEDRSVAAHSAAAEVLVKNINLPNISDLFDKVNAKNAPHIQTAGVETDKGVVFYDLTLSPCQNGFLLFAKDVSLEHNLRAALMDSRQRFKDLVEISSDFAWEVGADGYFIFVSQRGAVGYEPDELIRKHCDDIVLKRDKKHSQNPFLSKTKLEREETWVLRPNGEPACLMVSCVPLFDEKNNWVGARGVCRDITEERERDAALARAYHRDQLLAYIVKTIRDEVEPSNMLSAAANATARALSANGCQIFRSKPESGMIVSAAFGEIPDEIPDLFGRLEQLGENEVGVFEIKDWLAIYSATRYRRTVNGAICLWRENVRGSWNDDDKILAIDVANQLGIANEQISGHERIVELSRTDALTGLLNRRAFFEDELPRHIDRLHFNNSPAALIYVDLDHFKQVNDVFGHQKGDDVLLLIRDFLLNQVRPGDVVARLGGDEFAIWLNEIDTDAASRRCERLLEASRFLKDYSGLPNKPLGVSLGLAIYRPDTHESVEMLIGRADAAMYEAKRSGRGKFCVAEDYTPTDAE</sequence>
<feature type="domain" description="GGDEF" evidence="2">
    <location>
        <begin position="407"/>
        <end position="541"/>
    </location>
</feature>
<dbReference type="NCBIfam" id="TIGR00229">
    <property type="entry name" value="sensory_box"/>
    <property type="match status" value="1"/>
</dbReference>
<dbReference type="SMART" id="SM00267">
    <property type="entry name" value="GGDEF"/>
    <property type="match status" value="1"/>
</dbReference>
<dbReference type="CDD" id="cd00130">
    <property type="entry name" value="PAS"/>
    <property type="match status" value="1"/>
</dbReference>
<dbReference type="SUPFAM" id="SSF55781">
    <property type="entry name" value="GAF domain-like"/>
    <property type="match status" value="1"/>
</dbReference>
<evidence type="ECO:0000259" key="2">
    <source>
        <dbReference type="PROSITE" id="PS50887"/>
    </source>
</evidence>
<dbReference type="InterPro" id="IPR035965">
    <property type="entry name" value="PAS-like_dom_sf"/>
</dbReference>
<evidence type="ECO:0000259" key="1">
    <source>
        <dbReference type="PROSITE" id="PS50113"/>
    </source>
</evidence>
<dbReference type="FunFam" id="3.30.70.270:FF:000001">
    <property type="entry name" value="Diguanylate cyclase domain protein"/>
    <property type="match status" value="1"/>
</dbReference>
<reference evidence="3" key="1">
    <citation type="journal article" date="2014" name="Int. J. Syst. Evol. Microbiol.">
        <title>Complete genome sequence of Corynebacterium casei LMG S-19264T (=DSM 44701T), isolated from a smear-ripened cheese.</title>
        <authorList>
            <consortium name="US DOE Joint Genome Institute (JGI-PGF)"/>
            <person name="Walter F."/>
            <person name="Albersmeier A."/>
            <person name="Kalinowski J."/>
            <person name="Ruckert C."/>
        </authorList>
    </citation>
    <scope>NUCLEOTIDE SEQUENCE</scope>
    <source>
        <strain evidence="3">CGMCC 1.15254</strain>
    </source>
</reference>
<gene>
    <name evidence="3" type="ORF">GCM10011332_02980</name>
</gene>
<reference evidence="3" key="2">
    <citation type="submission" date="2020-09" db="EMBL/GenBank/DDBJ databases">
        <authorList>
            <person name="Sun Q."/>
            <person name="Zhou Y."/>
        </authorList>
    </citation>
    <scope>NUCLEOTIDE SEQUENCE</scope>
    <source>
        <strain evidence="3">CGMCC 1.15254</strain>
    </source>
</reference>
<dbReference type="CDD" id="cd01949">
    <property type="entry name" value="GGDEF"/>
    <property type="match status" value="1"/>
</dbReference>
<dbReference type="Pfam" id="PF13426">
    <property type="entry name" value="PAS_9"/>
    <property type="match status" value="1"/>
</dbReference>
<dbReference type="InterPro" id="IPR029787">
    <property type="entry name" value="Nucleotide_cyclase"/>
</dbReference>
<feature type="domain" description="PAC" evidence="1">
    <location>
        <begin position="176"/>
        <end position="228"/>
    </location>
</feature>
<dbReference type="InterPro" id="IPR000160">
    <property type="entry name" value="GGDEF_dom"/>
</dbReference>
<dbReference type="GO" id="GO:0003824">
    <property type="term" value="F:catalytic activity"/>
    <property type="evidence" value="ECO:0007669"/>
    <property type="project" value="UniProtKB-ARBA"/>
</dbReference>
<comment type="caution">
    <text evidence="3">The sequence shown here is derived from an EMBL/GenBank/DDBJ whole genome shotgun (WGS) entry which is preliminary data.</text>
</comment>
<dbReference type="Proteomes" id="UP000632498">
    <property type="component" value="Unassembled WGS sequence"/>
</dbReference>
<organism evidence="3 4">
    <name type="scientific">Terasakiella brassicae</name>
    <dbReference type="NCBI Taxonomy" id="1634917"/>
    <lineage>
        <taxon>Bacteria</taxon>
        <taxon>Pseudomonadati</taxon>
        <taxon>Pseudomonadota</taxon>
        <taxon>Alphaproteobacteria</taxon>
        <taxon>Rhodospirillales</taxon>
        <taxon>Terasakiellaceae</taxon>
        <taxon>Terasakiella</taxon>
    </lineage>
</organism>
<dbReference type="EMBL" id="BMHV01000002">
    <property type="protein sequence ID" value="GGF53088.1"/>
    <property type="molecule type" value="Genomic_DNA"/>
</dbReference>
<dbReference type="AlphaFoldDB" id="A0A917F7C1"/>
<dbReference type="PROSITE" id="PS50113">
    <property type="entry name" value="PAC"/>
    <property type="match status" value="1"/>
</dbReference>
<accession>A0A917F7C1</accession>
<dbReference type="PANTHER" id="PTHR44757">
    <property type="entry name" value="DIGUANYLATE CYCLASE DGCP"/>
    <property type="match status" value="1"/>
</dbReference>
<dbReference type="NCBIfam" id="TIGR00254">
    <property type="entry name" value="GGDEF"/>
    <property type="match status" value="1"/>
</dbReference>
<name>A0A917F7C1_9PROT</name>
<keyword evidence="4" id="KW-1185">Reference proteome</keyword>
<evidence type="ECO:0000313" key="4">
    <source>
        <dbReference type="Proteomes" id="UP000632498"/>
    </source>
</evidence>
<dbReference type="Gene3D" id="3.30.70.270">
    <property type="match status" value="1"/>
</dbReference>
<dbReference type="PROSITE" id="PS50887">
    <property type="entry name" value="GGDEF"/>
    <property type="match status" value="1"/>
</dbReference>
<dbReference type="InterPro" id="IPR043128">
    <property type="entry name" value="Rev_trsase/Diguanyl_cyclase"/>
</dbReference>